<proteinExistence type="predicted"/>
<reference evidence="1 2" key="1">
    <citation type="submission" date="2023-02" db="EMBL/GenBank/DDBJ databases">
        <title>Devosia algicola sp. nov., isolated from the phycosphere of marine algae.</title>
        <authorList>
            <person name="Kim J.M."/>
            <person name="Lee J.K."/>
            <person name="Choi B.J."/>
            <person name="Bayburt H."/>
            <person name="Jeon C.O."/>
        </authorList>
    </citation>
    <scope>NUCLEOTIDE SEQUENCE [LARGE SCALE GENOMIC DNA]</scope>
    <source>
        <strain evidence="1 2">G20-9</strain>
    </source>
</reference>
<dbReference type="PANTHER" id="PTHR46865">
    <property type="entry name" value="OXIDOREDUCTASE-RELATED"/>
    <property type="match status" value="1"/>
</dbReference>
<dbReference type="Proteomes" id="UP001220530">
    <property type="component" value="Chromosome"/>
</dbReference>
<dbReference type="Gene3D" id="3.30.9.10">
    <property type="entry name" value="D-Amino Acid Oxidase, subunit A, domain 2"/>
    <property type="match status" value="1"/>
</dbReference>
<keyword evidence="2" id="KW-1185">Reference proteome</keyword>
<protein>
    <submittedName>
        <fullName evidence="1">FAD-dependent monooxygenase</fullName>
    </submittedName>
</protein>
<organism evidence="1 2">
    <name type="scientific">Devosia algicola</name>
    <dbReference type="NCBI Taxonomy" id="3026418"/>
    <lineage>
        <taxon>Bacteria</taxon>
        <taxon>Pseudomonadati</taxon>
        <taxon>Pseudomonadota</taxon>
        <taxon>Alphaproteobacteria</taxon>
        <taxon>Hyphomicrobiales</taxon>
        <taxon>Devosiaceae</taxon>
        <taxon>Devosia</taxon>
    </lineage>
</organism>
<dbReference type="RefSeq" id="WP_282218330.1">
    <property type="nucleotide sequence ID" value="NZ_CP118246.1"/>
</dbReference>
<keyword evidence="1" id="KW-0560">Oxidoreductase</keyword>
<evidence type="ECO:0000313" key="1">
    <source>
        <dbReference type="EMBL" id="WDR01921.1"/>
    </source>
</evidence>
<name>A0ABY7YKZ4_9HYPH</name>
<accession>A0ABY7YKZ4</accession>
<gene>
    <name evidence="1" type="ORF">PSQ19_14620</name>
</gene>
<dbReference type="InterPro" id="IPR051704">
    <property type="entry name" value="FAD_aromatic-hydroxylase"/>
</dbReference>
<dbReference type="SUPFAM" id="SSF51905">
    <property type="entry name" value="FAD/NAD(P)-binding domain"/>
    <property type="match status" value="1"/>
</dbReference>
<dbReference type="InterPro" id="IPR036188">
    <property type="entry name" value="FAD/NAD-bd_sf"/>
</dbReference>
<evidence type="ECO:0000313" key="2">
    <source>
        <dbReference type="Proteomes" id="UP001220530"/>
    </source>
</evidence>
<sequence>MDEADDLYFDRASQIRMPHWSKGRVALIGDAAACPSLLAGEGTSLSMTEARVLAGELARSGGDVAAAFDCYESQLKTFLVKKQDAALRFSSYFAPKSWIGLVARDLMSNIASVPILAKWMLASAFRDDLELPDYDNHVPNRQATTPKGKQWA</sequence>
<dbReference type="PANTHER" id="PTHR46865:SF8">
    <property type="entry name" value="POSSIBLE OXIDOREDUCTASE"/>
    <property type="match status" value="1"/>
</dbReference>
<dbReference type="EMBL" id="CP118246">
    <property type="protein sequence ID" value="WDR01921.1"/>
    <property type="molecule type" value="Genomic_DNA"/>
</dbReference>
<dbReference type="GO" id="GO:0004497">
    <property type="term" value="F:monooxygenase activity"/>
    <property type="evidence" value="ECO:0007669"/>
    <property type="project" value="UniProtKB-KW"/>
</dbReference>
<dbReference type="Gene3D" id="3.50.50.60">
    <property type="entry name" value="FAD/NAD(P)-binding domain"/>
    <property type="match status" value="1"/>
</dbReference>
<keyword evidence="1" id="KW-0503">Monooxygenase</keyword>